<dbReference type="Proteomes" id="UP001200430">
    <property type="component" value="Unassembled WGS sequence"/>
</dbReference>
<evidence type="ECO:0000256" key="2">
    <source>
        <dbReference type="ARBA" id="ARBA00023015"/>
    </source>
</evidence>
<keyword evidence="3" id="KW-0238">DNA-binding</keyword>
<keyword evidence="2" id="KW-0805">Transcription regulation</keyword>
<comment type="caution">
    <text evidence="6">The sequence shown here is derived from an EMBL/GenBank/DDBJ whole genome shotgun (WGS) entry which is preliminary data.</text>
</comment>
<dbReference type="SUPFAM" id="SSF55136">
    <property type="entry name" value="Probable bacterial effector-binding domain"/>
    <property type="match status" value="1"/>
</dbReference>
<evidence type="ECO:0000313" key="7">
    <source>
        <dbReference type="Proteomes" id="UP001200430"/>
    </source>
</evidence>
<dbReference type="SMART" id="SM00422">
    <property type="entry name" value="HTH_MERR"/>
    <property type="match status" value="1"/>
</dbReference>
<dbReference type="InterPro" id="IPR000551">
    <property type="entry name" value="MerR-type_HTH_dom"/>
</dbReference>
<name>A0ABS9EQZ8_9BACT</name>
<gene>
    <name evidence="6" type="ORF">L2W38_12445</name>
</gene>
<dbReference type="SUPFAM" id="SSF46955">
    <property type="entry name" value="Putative DNA-binding domain"/>
    <property type="match status" value="1"/>
</dbReference>
<dbReference type="PANTHER" id="PTHR30204">
    <property type="entry name" value="REDOX-CYCLING DRUG-SENSING TRANSCRIPTIONAL ACTIVATOR SOXR"/>
    <property type="match status" value="1"/>
</dbReference>
<protein>
    <submittedName>
        <fullName evidence="6">MerR family transcriptional regulator</fullName>
    </submittedName>
</protein>
<keyword evidence="1" id="KW-0678">Repressor</keyword>
<evidence type="ECO:0000256" key="4">
    <source>
        <dbReference type="ARBA" id="ARBA00023163"/>
    </source>
</evidence>
<dbReference type="Gene3D" id="1.10.1660.10">
    <property type="match status" value="1"/>
</dbReference>
<proteinExistence type="predicted"/>
<dbReference type="Pfam" id="PF13411">
    <property type="entry name" value="MerR_1"/>
    <property type="match status" value="1"/>
</dbReference>
<evidence type="ECO:0000256" key="1">
    <source>
        <dbReference type="ARBA" id="ARBA00022491"/>
    </source>
</evidence>
<evidence type="ECO:0000256" key="3">
    <source>
        <dbReference type="ARBA" id="ARBA00023125"/>
    </source>
</evidence>
<sequence>MERRHDLDRLSIGKMAEINGVSVQALRLYDKMDLLKPQFVDSNRYRYYSIKQSARLDMIQNLQILGMSLKQIKEQLDKQDVSVIQELLELQRSHLDDQIRQLETTRKSVDRTLVNYRRYNEAPKDGTIFTEFMGKRKIYRYDIGINFYDFGIETYEYILRELKNHISLNSLPMAYFCNVGTIIREDRLRRREFVSTEVFIFVDDDFASSPRVETLPSKTYLCISCDNFHKERKYAERLLAHADTNGYAIGGDYVCEVITDLPVFVDNERGMFIKLQIPLEF</sequence>
<keyword evidence="4" id="KW-0804">Transcription</keyword>
<accession>A0ABS9EQZ8</accession>
<dbReference type="EMBL" id="JAKGUD010000020">
    <property type="protein sequence ID" value="MCF4143618.1"/>
    <property type="molecule type" value="Genomic_DNA"/>
</dbReference>
<dbReference type="PROSITE" id="PS50937">
    <property type="entry name" value="HTH_MERR_2"/>
    <property type="match status" value="1"/>
</dbReference>
<reference evidence="6 7" key="1">
    <citation type="submission" date="2022-01" db="EMBL/GenBank/DDBJ databases">
        <title>Dethiosulfovibrio faecalis sp. nov., a novel proteolytic, non-sulfur-reducing bacterium isolated from a marine aquaculture solid waste bioreactor.</title>
        <authorList>
            <person name="Grabowski S."/>
            <person name="Apolinario E."/>
            <person name="Schneider N."/>
            <person name="Marshall C.W."/>
            <person name="Sowers K.R."/>
        </authorList>
    </citation>
    <scope>NUCLEOTIDE SEQUENCE [LARGE SCALE GENOMIC DNA]</scope>
    <source>
        <strain evidence="6 7">DSM 12537</strain>
    </source>
</reference>
<feature type="domain" description="HTH merR-type" evidence="5">
    <location>
        <begin position="9"/>
        <end position="78"/>
    </location>
</feature>
<evidence type="ECO:0000259" key="5">
    <source>
        <dbReference type="PROSITE" id="PS50937"/>
    </source>
</evidence>
<evidence type="ECO:0000313" key="6">
    <source>
        <dbReference type="EMBL" id="MCF4143618.1"/>
    </source>
</evidence>
<organism evidence="6 7">
    <name type="scientific">Dethiosulfovibrio marinus</name>
    <dbReference type="NCBI Taxonomy" id="133532"/>
    <lineage>
        <taxon>Bacteria</taxon>
        <taxon>Thermotogati</taxon>
        <taxon>Synergistota</taxon>
        <taxon>Synergistia</taxon>
        <taxon>Synergistales</taxon>
        <taxon>Dethiosulfovibrionaceae</taxon>
        <taxon>Dethiosulfovibrio</taxon>
    </lineage>
</organism>
<dbReference type="InterPro" id="IPR011256">
    <property type="entry name" value="Reg_factor_effector_dom_sf"/>
</dbReference>
<dbReference type="PANTHER" id="PTHR30204:SF69">
    <property type="entry name" value="MERR-FAMILY TRANSCRIPTIONAL REGULATOR"/>
    <property type="match status" value="1"/>
</dbReference>
<keyword evidence="7" id="KW-1185">Reference proteome</keyword>
<dbReference type="InterPro" id="IPR047057">
    <property type="entry name" value="MerR_fam"/>
</dbReference>
<dbReference type="RefSeq" id="WP_236100376.1">
    <property type="nucleotide sequence ID" value="NZ_JAKGUD010000020.1"/>
</dbReference>
<dbReference type="InterPro" id="IPR009061">
    <property type="entry name" value="DNA-bd_dom_put_sf"/>
</dbReference>